<sequence>MRLKIILFFLSCQTAVYAQNFKFPALPNQGKSLSDFIPKNWKILDSVSGDLNQDQVKDMAFILEYHQQIRESRAYGDNTTELITEIQKPRILAIYFKTKQGYQLAAQNNNFILRSEEGGAMGDPLRPMGIDKNQLSLSFQGGGEWRWKLKYTFGYQQKNWTLEKASNYYYNANSGELTDKQYDFVNQKMMVTTGLGKQSKAPNETITHDFKVKSLRTFESFKKPWTWEINPDEFL</sequence>
<reference evidence="2 3" key="1">
    <citation type="submission" date="2019-11" db="EMBL/GenBank/DDBJ databases">
        <title>Description of Pedobacter sp. LMG 31462T.</title>
        <authorList>
            <person name="Carlier A."/>
            <person name="Qi S."/>
            <person name="Vandamme P."/>
        </authorList>
    </citation>
    <scope>NUCLEOTIDE SEQUENCE [LARGE SCALE GENOMIC DNA]</scope>
    <source>
        <strain evidence="2 3">LMG 31462</strain>
    </source>
</reference>
<proteinExistence type="predicted"/>
<evidence type="ECO:0008006" key="4">
    <source>
        <dbReference type="Google" id="ProtNLM"/>
    </source>
</evidence>
<evidence type="ECO:0000256" key="1">
    <source>
        <dbReference type="SAM" id="SignalP"/>
    </source>
</evidence>
<feature type="chain" id="PRO_5045242360" description="DUF1579 domain-containing protein" evidence="1">
    <location>
        <begin position="19"/>
        <end position="235"/>
    </location>
</feature>
<gene>
    <name evidence="2" type="ORF">GM920_20350</name>
</gene>
<evidence type="ECO:0000313" key="2">
    <source>
        <dbReference type="EMBL" id="MBB2151262.1"/>
    </source>
</evidence>
<name>A0ABR6F148_9SPHI</name>
<accession>A0ABR6F148</accession>
<protein>
    <recommendedName>
        <fullName evidence="4">DUF1579 domain-containing protein</fullName>
    </recommendedName>
</protein>
<keyword evidence="1" id="KW-0732">Signal</keyword>
<evidence type="ECO:0000313" key="3">
    <source>
        <dbReference type="Proteomes" id="UP000636110"/>
    </source>
</evidence>
<keyword evidence="3" id="KW-1185">Reference proteome</keyword>
<feature type="signal peptide" evidence="1">
    <location>
        <begin position="1"/>
        <end position="18"/>
    </location>
</feature>
<organism evidence="2 3">
    <name type="scientific">Pedobacter gandavensis</name>
    <dbReference type="NCBI Taxonomy" id="2679963"/>
    <lineage>
        <taxon>Bacteria</taxon>
        <taxon>Pseudomonadati</taxon>
        <taxon>Bacteroidota</taxon>
        <taxon>Sphingobacteriia</taxon>
        <taxon>Sphingobacteriales</taxon>
        <taxon>Sphingobacteriaceae</taxon>
        <taxon>Pedobacter</taxon>
    </lineage>
</organism>
<dbReference type="RefSeq" id="WP_182960955.1">
    <property type="nucleotide sequence ID" value="NZ_WNXC01000009.1"/>
</dbReference>
<dbReference type="EMBL" id="WNXC01000009">
    <property type="protein sequence ID" value="MBB2151262.1"/>
    <property type="molecule type" value="Genomic_DNA"/>
</dbReference>
<dbReference type="Proteomes" id="UP000636110">
    <property type="component" value="Unassembled WGS sequence"/>
</dbReference>
<comment type="caution">
    <text evidence="2">The sequence shown here is derived from an EMBL/GenBank/DDBJ whole genome shotgun (WGS) entry which is preliminary data.</text>
</comment>